<evidence type="ECO:0000256" key="1">
    <source>
        <dbReference type="SAM" id="MobiDB-lite"/>
    </source>
</evidence>
<dbReference type="InterPro" id="IPR013761">
    <property type="entry name" value="SAM/pointed_sf"/>
</dbReference>
<dbReference type="InterPro" id="IPR001660">
    <property type="entry name" value="SAM"/>
</dbReference>
<evidence type="ECO:0000313" key="3">
    <source>
        <dbReference type="EMBL" id="KAL3314645.1"/>
    </source>
</evidence>
<dbReference type="Proteomes" id="UP001626550">
    <property type="component" value="Unassembled WGS sequence"/>
</dbReference>
<reference evidence="3 4" key="1">
    <citation type="submission" date="2024-11" db="EMBL/GenBank/DDBJ databases">
        <title>Adaptive evolution of stress response genes in parasites aligns with host niche diversity.</title>
        <authorList>
            <person name="Hahn C."/>
            <person name="Resl P."/>
        </authorList>
    </citation>
    <scope>NUCLEOTIDE SEQUENCE [LARGE SCALE GENOMIC DNA]</scope>
    <source>
        <strain evidence="3">EGGRZ-B1_66</strain>
        <tissue evidence="3">Body</tissue>
    </source>
</reference>
<comment type="caution">
    <text evidence="3">The sequence shown here is derived from an EMBL/GenBank/DDBJ whole genome shotgun (WGS) entry which is preliminary data.</text>
</comment>
<dbReference type="AlphaFoldDB" id="A0ABD2Q4X8"/>
<dbReference type="PANTHER" id="PTHR21359">
    <property type="entry name" value="DUF5577 DOMAIN-CONTAINING PROTEIN"/>
    <property type="match status" value="1"/>
</dbReference>
<organism evidence="3 4">
    <name type="scientific">Cichlidogyrus casuarinus</name>
    <dbReference type="NCBI Taxonomy" id="1844966"/>
    <lineage>
        <taxon>Eukaryota</taxon>
        <taxon>Metazoa</taxon>
        <taxon>Spiralia</taxon>
        <taxon>Lophotrochozoa</taxon>
        <taxon>Platyhelminthes</taxon>
        <taxon>Monogenea</taxon>
        <taxon>Monopisthocotylea</taxon>
        <taxon>Dactylogyridea</taxon>
        <taxon>Ancyrocephalidae</taxon>
        <taxon>Cichlidogyrus</taxon>
    </lineage>
</organism>
<dbReference type="InterPro" id="IPR039161">
    <property type="entry name" value="C19orf47-like"/>
</dbReference>
<feature type="domain" description="SAM" evidence="2">
    <location>
        <begin position="7"/>
        <end position="70"/>
    </location>
</feature>
<dbReference type="PANTHER" id="PTHR21359:SF1">
    <property type="entry name" value="DUF5577 DOMAIN-CONTAINING PROTEIN"/>
    <property type="match status" value="1"/>
</dbReference>
<accession>A0ABD2Q4X8</accession>
<evidence type="ECO:0000313" key="4">
    <source>
        <dbReference type="Proteomes" id="UP001626550"/>
    </source>
</evidence>
<dbReference type="SMART" id="SM00454">
    <property type="entry name" value="SAM"/>
    <property type="match status" value="1"/>
</dbReference>
<evidence type="ECO:0000259" key="2">
    <source>
        <dbReference type="PROSITE" id="PS50105"/>
    </source>
</evidence>
<sequence length="313" mass="34852">MLDKKKWQLFFENAGLPASVAKEYSDIFIQNRITKDILPDLDRDILREMGINAIGDAMSILKQIKIAKEKVGQIEASVLNKLNNGFENTIQSLVTSTTPSANVKISHLPKVPVSNSRKFIPDIDGGYTVKLPQGTTPKTRQILEKINKQQSKETLVKAQSVARKRVVTVDLDEEDDDDDDGIFVTTSRTKKTRPESSNSTVFSRLGIDYQLSSTSSISTFERPNSPEKMQVLKRLVNHALGSSDNKSMDPTLKNRLGLKTQGSPPLEYRGVLKNRLSDPTPFKATAITFSSTTENMGGIFARHVEKHVKHRLG</sequence>
<dbReference type="Pfam" id="PF18017">
    <property type="entry name" value="SAM_4"/>
    <property type="match status" value="1"/>
</dbReference>
<proteinExistence type="predicted"/>
<name>A0ABD2Q4X8_9PLAT</name>
<dbReference type="Gene3D" id="1.10.150.50">
    <property type="entry name" value="Transcription Factor, Ets-1"/>
    <property type="match status" value="1"/>
</dbReference>
<protein>
    <recommendedName>
        <fullName evidence="2">SAM domain-containing protein</fullName>
    </recommendedName>
</protein>
<gene>
    <name evidence="3" type="ORF">Ciccas_006728</name>
</gene>
<dbReference type="EMBL" id="JBJKFK010000940">
    <property type="protein sequence ID" value="KAL3314645.1"/>
    <property type="molecule type" value="Genomic_DNA"/>
</dbReference>
<keyword evidence="4" id="KW-1185">Reference proteome</keyword>
<dbReference type="SUPFAM" id="SSF47769">
    <property type="entry name" value="SAM/Pointed domain"/>
    <property type="match status" value="1"/>
</dbReference>
<feature type="region of interest" description="Disordered" evidence="1">
    <location>
        <begin position="241"/>
        <end position="266"/>
    </location>
</feature>
<dbReference type="PROSITE" id="PS50105">
    <property type="entry name" value="SAM_DOMAIN"/>
    <property type="match status" value="1"/>
</dbReference>